<dbReference type="CDD" id="cd01949">
    <property type="entry name" value="GGDEF"/>
    <property type="match status" value="1"/>
</dbReference>
<dbReference type="Gene3D" id="3.30.450.20">
    <property type="entry name" value="PAS domain"/>
    <property type="match status" value="1"/>
</dbReference>
<feature type="domain" description="EAL" evidence="2">
    <location>
        <begin position="508"/>
        <end position="761"/>
    </location>
</feature>
<sequence>MIRFNNIWKVFWILSLGAVFLFILLLYLNYKNIENKYHLEIEHYADIISKSVQANFLQKETVLSVLGDKLMANDTYKNEKLSAKILNTLIQENPSIVDFNLADTKGNILLKTSSINLKNRFNILKNELTSVNFQEALKSKQMIVSRGYLSSELKQWVIPLRKAIRDSSGKTLAVATAIVLNSKNGGYFDYLRLSSAKALLIVKDYDSQHKIYVSYHSETSDNSSQSIYANPLPAEMLANIKNKLIRKNSKKFNTIEETEEVISIEHADAFGIDKIAGITYNKRYHLWISLEIEKENVWNEFTNIFFINLAIFIIGYSILIFLFRNINTSEERKNRELTHQAQHDILTSLPNRTYMYAEIEEWKKKHPHKYYVMYLDLDNFKNINDKFGHTIGDEILVEVSQRLKSFFTSEDMLVRQGGDEFIVFKEGIDEKELEQQVAELIVLISKIYHIDNKEFRIGMSVGIAQYPVDARSVEELLSLSDTAMYEAKKRKNSYCLFSEKMRYTNMINADIESELRGAIENDELWMVYQPQINSDETLYGVEALIRWENKKLGFVGPDKFIIIAEETGLIRELGNFIMLHSLREIKSIQEELGVYFELSINISVIQLMEDDFLSNLLKYIEQTGFEKGLLTLEITESLSIKNLDYVLPLLSEIRDSGIQISLDDFGTGYSSLSILRDLPITELKIDKSFVDKILYDESEKILVESIINIGKNFNMKIVAEGVESQDQIKVLKNANCDIFQGYYYSKPLTKHNLIEYLTKIGG</sequence>
<dbReference type="SMART" id="SM00052">
    <property type="entry name" value="EAL"/>
    <property type="match status" value="1"/>
</dbReference>
<dbReference type="PANTHER" id="PTHR44757:SF2">
    <property type="entry name" value="BIOFILM ARCHITECTURE MAINTENANCE PROTEIN MBAA"/>
    <property type="match status" value="1"/>
</dbReference>
<accession>A0A975GCA6</accession>
<keyword evidence="5" id="KW-1185">Reference proteome</keyword>
<feature type="domain" description="GGDEF" evidence="3">
    <location>
        <begin position="368"/>
        <end position="499"/>
    </location>
</feature>
<dbReference type="EMBL" id="CP046072">
    <property type="protein sequence ID" value="QSZ41093.1"/>
    <property type="molecule type" value="Genomic_DNA"/>
</dbReference>
<dbReference type="Pfam" id="PF00990">
    <property type="entry name" value="GGDEF"/>
    <property type="match status" value="1"/>
</dbReference>
<evidence type="ECO:0000259" key="3">
    <source>
        <dbReference type="PROSITE" id="PS50887"/>
    </source>
</evidence>
<dbReference type="Pfam" id="PF00563">
    <property type="entry name" value="EAL"/>
    <property type="match status" value="1"/>
</dbReference>
<evidence type="ECO:0000256" key="1">
    <source>
        <dbReference type="SAM" id="Phobius"/>
    </source>
</evidence>
<evidence type="ECO:0000313" key="5">
    <source>
        <dbReference type="Proteomes" id="UP000671852"/>
    </source>
</evidence>
<dbReference type="SUPFAM" id="SSF55073">
    <property type="entry name" value="Nucleotide cyclase"/>
    <property type="match status" value="1"/>
</dbReference>
<dbReference type="KEGG" id="saqt:GJV85_02825"/>
<dbReference type="Gene3D" id="3.30.70.270">
    <property type="match status" value="1"/>
</dbReference>
<keyword evidence="1" id="KW-0812">Transmembrane</keyword>
<dbReference type="InterPro" id="IPR052155">
    <property type="entry name" value="Biofilm_reg_signaling"/>
</dbReference>
<dbReference type="InterPro" id="IPR043128">
    <property type="entry name" value="Rev_trsase/Diguanyl_cyclase"/>
</dbReference>
<dbReference type="InterPro" id="IPR000160">
    <property type="entry name" value="GGDEF_dom"/>
</dbReference>
<dbReference type="AlphaFoldDB" id="A0A975GCA6"/>
<dbReference type="InterPro" id="IPR001633">
    <property type="entry name" value="EAL_dom"/>
</dbReference>
<dbReference type="NCBIfam" id="TIGR00254">
    <property type="entry name" value="GGDEF"/>
    <property type="match status" value="1"/>
</dbReference>
<dbReference type="RefSeq" id="WP_207562365.1">
    <property type="nucleotide sequence ID" value="NZ_CP046072.1"/>
</dbReference>
<dbReference type="PROSITE" id="PS50883">
    <property type="entry name" value="EAL"/>
    <property type="match status" value="1"/>
</dbReference>
<dbReference type="InterPro" id="IPR035919">
    <property type="entry name" value="EAL_sf"/>
</dbReference>
<dbReference type="PROSITE" id="PS50887">
    <property type="entry name" value="GGDEF"/>
    <property type="match status" value="1"/>
</dbReference>
<evidence type="ECO:0000313" key="4">
    <source>
        <dbReference type="EMBL" id="QSZ41093.1"/>
    </source>
</evidence>
<evidence type="ECO:0000259" key="2">
    <source>
        <dbReference type="PROSITE" id="PS50883"/>
    </source>
</evidence>
<dbReference type="InterPro" id="IPR029787">
    <property type="entry name" value="Nucleotide_cyclase"/>
</dbReference>
<protein>
    <submittedName>
        <fullName evidence="4">EAL domain-containing protein</fullName>
    </submittedName>
</protein>
<proteinExistence type="predicted"/>
<organism evidence="4 5">
    <name type="scientific">Sulfurimonas aquatica</name>
    <dbReference type="NCBI Taxonomy" id="2672570"/>
    <lineage>
        <taxon>Bacteria</taxon>
        <taxon>Pseudomonadati</taxon>
        <taxon>Campylobacterota</taxon>
        <taxon>Epsilonproteobacteria</taxon>
        <taxon>Campylobacterales</taxon>
        <taxon>Sulfurimonadaceae</taxon>
        <taxon>Sulfurimonas</taxon>
    </lineage>
</organism>
<feature type="transmembrane region" description="Helical" evidence="1">
    <location>
        <begin position="304"/>
        <end position="323"/>
    </location>
</feature>
<feature type="transmembrane region" description="Helical" evidence="1">
    <location>
        <begin position="7"/>
        <end position="28"/>
    </location>
</feature>
<reference evidence="4" key="1">
    <citation type="submission" date="2019-11" db="EMBL/GenBank/DDBJ databases">
        <authorList>
            <person name="Kojima H."/>
        </authorList>
    </citation>
    <scope>NUCLEOTIDE SEQUENCE</scope>
    <source>
        <strain evidence="4">H1576</strain>
    </source>
</reference>
<keyword evidence="1" id="KW-1133">Transmembrane helix</keyword>
<keyword evidence="1" id="KW-0472">Membrane</keyword>
<dbReference type="CDD" id="cd01948">
    <property type="entry name" value="EAL"/>
    <property type="match status" value="1"/>
</dbReference>
<name>A0A975GCA6_9BACT</name>
<dbReference type="CDD" id="cd18773">
    <property type="entry name" value="PDC1_HK_sensor"/>
    <property type="match status" value="1"/>
</dbReference>
<gene>
    <name evidence="4" type="ORF">GJV85_02825</name>
</gene>
<dbReference type="Proteomes" id="UP000671852">
    <property type="component" value="Chromosome"/>
</dbReference>
<dbReference type="SUPFAM" id="SSF141868">
    <property type="entry name" value="EAL domain-like"/>
    <property type="match status" value="1"/>
</dbReference>
<reference evidence="4" key="2">
    <citation type="submission" date="2021-04" db="EMBL/GenBank/DDBJ databases">
        <title>Isolation and characterization of a novel species of the genus Sulfurimonas.</title>
        <authorList>
            <person name="Fukui M."/>
        </authorList>
    </citation>
    <scope>NUCLEOTIDE SEQUENCE</scope>
    <source>
        <strain evidence="4">H1576</strain>
    </source>
</reference>
<dbReference type="SMART" id="SM00267">
    <property type="entry name" value="GGDEF"/>
    <property type="match status" value="1"/>
</dbReference>
<dbReference type="Gene3D" id="3.20.20.450">
    <property type="entry name" value="EAL domain"/>
    <property type="match status" value="1"/>
</dbReference>
<dbReference type="PANTHER" id="PTHR44757">
    <property type="entry name" value="DIGUANYLATE CYCLASE DGCP"/>
    <property type="match status" value="1"/>
</dbReference>